<dbReference type="Gene3D" id="1.10.486.10">
    <property type="entry name" value="PCRA, domain 4"/>
    <property type="match status" value="1"/>
</dbReference>
<feature type="binding site" evidence="14">
    <location>
        <begin position="23"/>
        <end position="30"/>
    </location>
    <ligand>
        <name>ATP</name>
        <dbReference type="ChEBI" id="CHEBI:30616"/>
    </ligand>
</feature>
<keyword evidence="1" id="KW-0540">Nuclease</keyword>
<evidence type="ECO:0000259" key="15">
    <source>
        <dbReference type="PROSITE" id="PS51198"/>
    </source>
</evidence>
<keyword evidence="2 14" id="KW-0547">Nucleotide-binding</keyword>
<dbReference type="AlphaFoldDB" id="A0A9D2DY70"/>
<evidence type="ECO:0000256" key="4">
    <source>
        <dbReference type="ARBA" id="ARBA00022801"/>
    </source>
</evidence>
<dbReference type="PROSITE" id="PS51217">
    <property type="entry name" value="UVRD_HELICASE_CTER"/>
    <property type="match status" value="1"/>
</dbReference>
<dbReference type="Gene3D" id="3.40.50.300">
    <property type="entry name" value="P-loop containing nucleotide triphosphate hydrolases"/>
    <property type="match status" value="3"/>
</dbReference>
<evidence type="ECO:0000256" key="3">
    <source>
        <dbReference type="ARBA" id="ARBA00022763"/>
    </source>
</evidence>
<feature type="domain" description="UvrD-like helicase C-terminal" evidence="16">
    <location>
        <begin position="463"/>
        <end position="749"/>
    </location>
</feature>
<feature type="domain" description="UvrD-like helicase ATP-binding" evidence="15">
    <location>
        <begin position="2"/>
        <end position="441"/>
    </location>
</feature>
<dbReference type="GO" id="GO:0005829">
    <property type="term" value="C:cytosol"/>
    <property type="evidence" value="ECO:0007669"/>
    <property type="project" value="TreeGrafter"/>
</dbReference>
<dbReference type="EC" id="5.6.2.4" evidence="12"/>
<evidence type="ECO:0000256" key="8">
    <source>
        <dbReference type="ARBA" id="ARBA00023125"/>
    </source>
</evidence>
<dbReference type="InterPro" id="IPR014017">
    <property type="entry name" value="DNA_helicase_UvrD-like_C"/>
</dbReference>
<evidence type="ECO:0000256" key="1">
    <source>
        <dbReference type="ARBA" id="ARBA00022722"/>
    </source>
</evidence>
<keyword evidence="10" id="KW-0413">Isomerase</keyword>
<dbReference type="Pfam" id="PF12705">
    <property type="entry name" value="PDDEXK_1"/>
    <property type="match status" value="1"/>
</dbReference>
<evidence type="ECO:0000256" key="14">
    <source>
        <dbReference type="PROSITE-ProRule" id="PRU00560"/>
    </source>
</evidence>
<name>A0A9D2DY70_9FIRM</name>
<gene>
    <name evidence="17" type="ORF">H9812_07065</name>
</gene>
<keyword evidence="7 14" id="KW-0067">ATP-binding</keyword>
<dbReference type="InterPro" id="IPR014016">
    <property type="entry name" value="UvrD-like_ATP-bd"/>
</dbReference>
<dbReference type="Pfam" id="PF13361">
    <property type="entry name" value="UvrD_C"/>
    <property type="match status" value="1"/>
</dbReference>
<dbReference type="GO" id="GO:0003677">
    <property type="term" value="F:DNA binding"/>
    <property type="evidence" value="ECO:0007669"/>
    <property type="project" value="UniProtKB-KW"/>
</dbReference>
<evidence type="ECO:0000259" key="16">
    <source>
        <dbReference type="PROSITE" id="PS51217"/>
    </source>
</evidence>
<dbReference type="PROSITE" id="PS51198">
    <property type="entry name" value="UVRD_HELICASE_ATP_BIND"/>
    <property type="match status" value="1"/>
</dbReference>
<dbReference type="Pfam" id="PF00580">
    <property type="entry name" value="UvrD-helicase"/>
    <property type="match status" value="1"/>
</dbReference>
<reference evidence="17" key="1">
    <citation type="journal article" date="2021" name="PeerJ">
        <title>Extensive microbial diversity within the chicken gut microbiome revealed by metagenomics and culture.</title>
        <authorList>
            <person name="Gilroy R."/>
            <person name="Ravi A."/>
            <person name="Getino M."/>
            <person name="Pursley I."/>
            <person name="Horton D.L."/>
            <person name="Alikhan N.F."/>
            <person name="Baker D."/>
            <person name="Gharbi K."/>
            <person name="Hall N."/>
            <person name="Watson M."/>
            <person name="Adriaenssens E.M."/>
            <person name="Foster-Nyarko E."/>
            <person name="Jarju S."/>
            <person name="Secka A."/>
            <person name="Antonio M."/>
            <person name="Oren A."/>
            <person name="Chaudhuri R.R."/>
            <person name="La Ragione R."/>
            <person name="Hildebrand F."/>
            <person name="Pallen M.J."/>
        </authorList>
    </citation>
    <scope>NUCLEOTIDE SEQUENCE</scope>
    <source>
        <strain evidence="17">CHK33-5263</strain>
    </source>
</reference>
<dbReference type="GO" id="GO:0000725">
    <property type="term" value="P:recombinational repair"/>
    <property type="evidence" value="ECO:0007669"/>
    <property type="project" value="TreeGrafter"/>
</dbReference>
<evidence type="ECO:0000256" key="2">
    <source>
        <dbReference type="ARBA" id="ARBA00022741"/>
    </source>
</evidence>
<evidence type="ECO:0000256" key="7">
    <source>
        <dbReference type="ARBA" id="ARBA00022840"/>
    </source>
</evidence>
<keyword evidence="8" id="KW-0238">DNA-binding</keyword>
<proteinExistence type="predicted"/>
<dbReference type="InterPro" id="IPR011335">
    <property type="entry name" value="Restrct_endonuc-II-like"/>
</dbReference>
<comment type="caution">
    <text evidence="17">The sequence shown here is derived from an EMBL/GenBank/DDBJ whole genome shotgun (WGS) entry which is preliminary data.</text>
</comment>
<dbReference type="Gene3D" id="3.90.320.10">
    <property type="match status" value="1"/>
</dbReference>
<dbReference type="InterPro" id="IPR000212">
    <property type="entry name" value="DNA_helicase_UvrD/REP"/>
</dbReference>
<evidence type="ECO:0000256" key="10">
    <source>
        <dbReference type="ARBA" id="ARBA00023235"/>
    </source>
</evidence>
<dbReference type="SUPFAM" id="SSF52540">
    <property type="entry name" value="P-loop containing nucleoside triphosphate hydrolases"/>
    <property type="match status" value="1"/>
</dbReference>
<evidence type="ECO:0000256" key="9">
    <source>
        <dbReference type="ARBA" id="ARBA00023204"/>
    </source>
</evidence>
<dbReference type="GO" id="GO:0005524">
    <property type="term" value="F:ATP binding"/>
    <property type="evidence" value="ECO:0007669"/>
    <property type="project" value="UniProtKB-UniRule"/>
</dbReference>
<sequence length="1103" mass="121805">MSVTLTEEQRAAIGARGQVIVSASAGSGKTFVMIERLVSLILGGGDVRSILAVTFTNKAAAQMRERLRLALLKGIGEREGAEKERLKAQLAALPLAEISTIHAFCGRLIRTYFYAAGVDPAFRIAGGEDAESAGLQARALDAVFEEAYAQKSPEFSLLLSAYFRKKKDAALRNLVADLYRKARGLAGYRQILADMGASDDFDAVCDYLAADLRARADMVARGLEERGHVYAALGEKFVALSDMVHAVCTRIAAQDDLLCMQTMSGEADMARMPVKRNASAEERAAIEFLSGAKKEASGMLEELASCADRETEHARYLQANALAHALGQLALAYDDAYSREKGEAGVLDYNDLEQIALQLLDNESVRSDLAERYRAVFVDEYQDVNPVQEAILSRLGGGEVFLVGDAKQAIYGFRGSRSEFFEEKEKLLPCSLRLSANFRSAPAVLEATNEVFSAIAEGYVPMRGGERYGAHCGEVAFHLLPKRRAEESGARGVYSVLEHAGAERTDALADKVAQLVEEELGSDWFDVDAQTVRKVGFGDIAVLTRRREGEAAHIARALLARGIPVTTAAEVNVCDFFEARLLIDWLSYLDNAEQDIPYCTALLSAAGGLTERELAAVRLYFQKNAGGRRDGRTFRAACAAFIKAQPEHPVSQKLAAFDALSARLRARAQLCTAAEIMNELLALGLEAQIAAKEGGRSRLARVRRLIAEGENVDVNAFLARLRACNYQIGYAESGGEDSVRIVTMHSSKGLEYPVVILAGADVKFRGGSERDEVMFTELSLNGQTRTVAAPKAYDTQNKLVYSTLLRRACAVAEETRERKEERNLLYVGMTRAKYRLHILFREQAERALSPARAKRFADFFDFRACAKYIVPDREAEQMAPARRSLVYRPDERLRDAVLSAYEQPYPFEASMRVPVKSSATALLSRQEAMYSFLDEAEPFEGETSKEAGIAYHAFLQYVRYGQDVQSELARMRKDGLLTAEQAALLDAGQLRRILALPCLKSLAGGRFRREQTFLVRLQADEMLETAATDEIVFQGAVDLLVEDEGGYMVIDYKYSVLPDAALKEKYAVQIRLYKKAVARVLRIDENTIRARIVNIARCREIEM</sequence>
<evidence type="ECO:0000256" key="6">
    <source>
        <dbReference type="ARBA" id="ARBA00022839"/>
    </source>
</evidence>
<evidence type="ECO:0000256" key="12">
    <source>
        <dbReference type="ARBA" id="ARBA00034808"/>
    </source>
</evidence>
<dbReference type="GO" id="GO:0043138">
    <property type="term" value="F:3'-5' DNA helicase activity"/>
    <property type="evidence" value="ECO:0007669"/>
    <property type="project" value="UniProtKB-EC"/>
</dbReference>
<comment type="catalytic activity">
    <reaction evidence="13">
        <text>ATP + H2O = ADP + phosphate + H(+)</text>
        <dbReference type="Rhea" id="RHEA:13065"/>
        <dbReference type="ChEBI" id="CHEBI:15377"/>
        <dbReference type="ChEBI" id="CHEBI:15378"/>
        <dbReference type="ChEBI" id="CHEBI:30616"/>
        <dbReference type="ChEBI" id="CHEBI:43474"/>
        <dbReference type="ChEBI" id="CHEBI:456216"/>
        <dbReference type="EC" id="5.6.2.4"/>
    </reaction>
</comment>
<dbReference type="PANTHER" id="PTHR11070">
    <property type="entry name" value="UVRD / RECB / PCRA DNA HELICASE FAMILY MEMBER"/>
    <property type="match status" value="1"/>
</dbReference>
<accession>A0A9D2DY70</accession>
<comment type="catalytic activity">
    <reaction evidence="11">
        <text>Couples ATP hydrolysis with the unwinding of duplex DNA by translocating in the 3'-5' direction.</text>
        <dbReference type="EC" id="5.6.2.4"/>
    </reaction>
</comment>
<dbReference type="EMBL" id="DXBS01000130">
    <property type="protein sequence ID" value="HIZ25205.1"/>
    <property type="molecule type" value="Genomic_DNA"/>
</dbReference>
<evidence type="ECO:0000256" key="5">
    <source>
        <dbReference type="ARBA" id="ARBA00022806"/>
    </source>
</evidence>
<keyword evidence="6" id="KW-0269">Exonuclease</keyword>
<evidence type="ECO:0000256" key="11">
    <source>
        <dbReference type="ARBA" id="ARBA00034617"/>
    </source>
</evidence>
<dbReference type="GO" id="GO:0033202">
    <property type="term" value="C:DNA helicase complex"/>
    <property type="evidence" value="ECO:0007669"/>
    <property type="project" value="TreeGrafter"/>
</dbReference>
<keyword evidence="9" id="KW-0234">DNA repair</keyword>
<dbReference type="Gene3D" id="3.30.160.800">
    <property type="match status" value="1"/>
</dbReference>
<dbReference type="GO" id="GO:0004527">
    <property type="term" value="F:exonuclease activity"/>
    <property type="evidence" value="ECO:0007669"/>
    <property type="project" value="UniProtKB-KW"/>
</dbReference>
<organism evidence="17 18">
    <name type="scientific">Candidatus Gallimonas intestinigallinarum</name>
    <dbReference type="NCBI Taxonomy" id="2838604"/>
    <lineage>
        <taxon>Bacteria</taxon>
        <taxon>Bacillati</taxon>
        <taxon>Bacillota</taxon>
        <taxon>Clostridia</taxon>
        <taxon>Candidatus Gallimonas</taxon>
    </lineage>
</organism>
<evidence type="ECO:0000256" key="13">
    <source>
        <dbReference type="ARBA" id="ARBA00048988"/>
    </source>
</evidence>
<dbReference type="InterPro" id="IPR027417">
    <property type="entry name" value="P-loop_NTPase"/>
</dbReference>
<protein>
    <recommendedName>
        <fullName evidence="12">DNA 3'-5' helicase</fullName>
        <ecNumber evidence="12">5.6.2.4</ecNumber>
    </recommendedName>
</protein>
<keyword evidence="4 14" id="KW-0378">Hydrolase</keyword>
<keyword evidence="5 14" id="KW-0347">Helicase</keyword>
<dbReference type="PANTHER" id="PTHR11070:SF48">
    <property type="entry name" value="ATP-DEPENDENT HELICASE_NUCLEASE SUBUNIT A"/>
    <property type="match status" value="1"/>
</dbReference>
<dbReference type="InterPro" id="IPR038726">
    <property type="entry name" value="PDDEXK_AddAB-type"/>
</dbReference>
<reference evidence="17" key="2">
    <citation type="submission" date="2021-04" db="EMBL/GenBank/DDBJ databases">
        <authorList>
            <person name="Gilroy R."/>
        </authorList>
    </citation>
    <scope>NUCLEOTIDE SEQUENCE</scope>
    <source>
        <strain evidence="17">CHK33-5263</strain>
    </source>
</reference>
<dbReference type="InterPro" id="IPR011604">
    <property type="entry name" value="PDDEXK-like_dom_sf"/>
</dbReference>
<evidence type="ECO:0000313" key="17">
    <source>
        <dbReference type="EMBL" id="HIZ25205.1"/>
    </source>
</evidence>
<keyword evidence="3" id="KW-0227">DNA damage</keyword>
<evidence type="ECO:0000313" key="18">
    <source>
        <dbReference type="Proteomes" id="UP000824044"/>
    </source>
</evidence>
<dbReference type="Proteomes" id="UP000824044">
    <property type="component" value="Unassembled WGS sequence"/>
</dbReference>
<dbReference type="SUPFAM" id="SSF52980">
    <property type="entry name" value="Restriction endonuclease-like"/>
    <property type="match status" value="1"/>
</dbReference>